<evidence type="ECO:0000313" key="2">
    <source>
        <dbReference type="Proteomes" id="UP000629923"/>
    </source>
</evidence>
<comment type="caution">
    <text evidence="1">The sequence shown here is derived from an EMBL/GenBank/DDBJ whole genome shotgun (WGS) entry which is preliminary data.</text>
</comment>
<sequence>MKFLMFVAPCAAVITKPTSQKAMTAMKPVTKLSVKSAVSKALIRMALTTAARITLMTDITELAQRENSRLGLSRHFIQTKQGHTSKTNCISHGKRLVPSW</sequence>
<gene>
    <name evidence="1" type="ORF">H7U18_02935</name>
</gene>
<dbReference type="EMBL" id="JACLQZ010000001">
    <property type="protein sequence ID" value="MBC2872708.1"/>
    <property type="molecule type" value="Genomic_DNA"/>
</dbReference>
<reference evidence="1" key="1">
    <citation type="submission" date="2020-08" db="EMBL/GenBank/DDBJ databases">
        <title>Tigecycline and colistin resistance in Klebsiella pneumoniae.</title>
        <authorList>
            <person name="Ramesh N."/>
            <person name="Shanthini T."/>
            <person name="Prasanth M."/>
            <person name="Senthilkumar N."/>
            <person name="Meesala Krishna M."/>
            <person name="Guruswami G."/>
        </authorList>
    </citation>
    <scope>NUCLEOTIDE SEQUENCE</scope>
    <source>
        <strain evidence="1">SHM 84C</strain>
    </source>
</reference>
<protein>
    <submittedName>
        <fullName evidence="1">Uncharacterized protein</fullName>
    </submittedName>
</protein>
<name>A0A923J8D2_KLEPN</name>
<organism evidence="1 2">
    <name type="scientific">Klebsiella pneumoniae</name>
    <dbReference type="NCBI Taxonomy" id="573"/>
    <lineage>
        <taxon>Bacteria</taxon>
        <taxon>Pseudomonadati</taxon>
        <taxon>Pseudomonadota</taxon>
        <taxon>Gammaproteobacteria</taxon>
        <taxon>Enterobacterales</taxon>
        <taxon>Enterobacteriaceae</taxon>
        <taxon>Klebsiella/Raoultella group</taxon>
        <taxon>Klebsiella</taxon>
        <taxon>Klebsiella pneumoniae complex</taxon>
    </lineage>
</organism>
<accession>A0A923J8D2</accession>
<proteinExistence type="predicted"/>
<evidence type="ECO:0000313" key="1">
    <source>
        <dbReference type="EMBL" id="MBC2872708.1"/>
    </source>
</evidence>
<dbReference type="Proteomes" id="UP000629923">
    <property type="component" value="Unassembled WGS sequence"/>
</dbReference>
<dbReference type="AlphaFoldDB" id="A0A923J8D2"/>